<dbReference type="CDD" id="cd11386">
    <property type="entry name" value="MCP_signal"/>
    <property type="match status" value="1"/>
</dbReference>
<dbReference type="Pfam" id="PF02203">
    <property type="entry name" value="TarH"/>
    <property type="match status" value="1"/>
</dbReference>
<feature type="domain" description="HAMP" evidence="14">
    <location>
        <begin position="216"/>
        <end position="268"/>
    </location>
</feature>
<name>A0ABY2PUM2_9ENTR</name>
<dbReference type="PROSITE" id="PS50111">
    <property type="entry name" value="CHEMOTAXIS_TRANSDUC_2"/>
    <property type="match status" value="1"/>
</dbReference>
<evidence type="ECO:0000256" key="11">
    <source>
        <dbReference type="PROSITE-ProRule" id="PRU00284"/>
    </source>
</evidence>
<evidence type="ECO:0000256" key="6">
    <source>
        <dbReference type="ARBA" id="ARBA00022692"/>
    </source>
</evidence>
<dbReference type="SUPFAM" id="SSF47170">
    <property type="entry name" value="Aspartate receptor, ligand-binding domain"/>
    <property type="match status" value="1"/>
</dbReference>
<evidence type="ECO:0000313" key="16">
    <source>
        <dbReference type="Proteomes" id="UP000306790"/>
    </source>
</evidence>
<comment type="caution">
    <text evidence="15">The sequence shown here is derived from an EMBL/GenBank/DDBJ whole genome shotgun (WGS) entry which is preliminary data.</text>
</comment>
<evidence type="ECO:0000256" key="10">
    <source>
        <dbReference type="ARBA" id="ARBA00029447"/>
    </source>
</evidence>
<dbReference type="Proteomes" id="UP000306790">
    <property type="component" value="Unassembled WGS sequence"/>
</dbReference>
<keyword evidence="7 12" id="KW-1133">Transmembrane helix</keyword>
<organism evidence="15 16">
    <name type="scientific">Citrobacter murliniae</name>
    <dbReference type="NCBI Taxonomy" id="67829"/>
    <lineage>
        <taxon>Bacteria</taxon>
        <taxon>Pseudomonadati</taxon>
        <taxon>Pseudomonadota</taxon>
        <taxon>Gammaproteobacteria</taxon>
        <taxon>Enterobacterales</taxon>
        <taxon>Enterobacteriaceae</taxon>
        <taxon>Citrobacter</taxon>
        <taxon>Citrobacter freundii complex</taxon>
    </lineage>
</organism>
<keyword evidence="2" id="KW-1003">Cell membrane</keyword>
<keyword evidence="3" id="KW-0488">Methylation</keyword>
<evidence type="ECO:0000259" key="14">
    <source>
        <dbReference type="PROSITE" id="PS50885"/>
    </source>
</evidence>
<dbReference type="EMBL" id="QFVP01000006">
    <property type="protein sequence ID" value="THE38475.1"/>
    <property type="molecule type" value="Genomic_DNA"/>
</dbReference>
<dbReference type="InterPro" id="IPR003122">
    <property type="entry name" value="Tar_rcpt_lig-bd"/>
</dbReference>
<sequence length="540" mass="58524">MFKRMRVVVCLLFVLGLFASLQLASGVMFLNSIQTDKENFVFNQHLRDLQTQLGTSWMALVQARSTLNRASVGHMASGNHNVLNNEVKKLVVEVEAKLSLADTAMNKFDTFLTDQERESVYVQALHSNFTTFRSALSELTSYVKDGNIDAFVSQPTQQFQDNMEKAFDNWLIDCDKYVVIGADKNIKAYSSAHWVLLSLLLITLAIIVVVWERINKLLIYPLNKSVEYIQNVSRGDLTQNIDITVHNEIGALLSSIKNMQDELTRTVSSVREGSDFIYNSSGEISAGNGDLSARTEQQASSLEQTAASMEELTATVKQNAENAQHASSLARNASTIAQQGTEAVANVVKTMHEIVGSSKKIADITTVIDGIAFQTNILALNAAVEAARAGEQGRGFAVVAGEVRNLAQRSAQAAKEIKVLIDDSVKRVETGSSMVEGAGDTMKGIVDATMRVTDIMGDIAIASGEQSRGIDQVGLAVAEMDRVTQQNAALVEESATAAAALAEQAGRLKLVVEQFKVRENPLITGNTHIKSVSAVALHVG</sequence>
<evidence type="ECO:0000256" key="7">
    <source>
        <dbReference type="ARBA" id="ARBA00022989"/>
    </source>
</evidence>
<proteinExistence type="inferred from homology"/>
<dbReference type="Gene3D" id="1.10.287.950">
    <property type="entry name" value="Methyl-accepting chemotaxis protein"/>
    <property type="match status" value="1"/>
</dbReference>
<dbReference type="InterPro" id="IPR051310">
    <property type="entry name" value="MCP_chemotaxis"/>
</dbReference>
<evidence type="ECO:0000256" key="4">
    <source>
        <dbReference type="ARBA" id="ARBA00022500"/>
    </source>
</evidence>
<evidence type="ECO:0000256" key="2">
    <source>
        <dbReference type="ARBA" id="ARBA00022475"/>
    </source>
</evidence>
<comment type="similarity">
    <text evidence="10">Belongs to the methyl-accepting chemotaxis (MCP) protein family.</text>
</comment>
<comment type="subcellular location">
    <subcellularLocation>
        <location evidence="1">Cell inner membrane</location>
        <topology evidence="1">Multi-pass membrane protein</topology>
    </subcellularLocation>
</comment>
<dbReference type="InterPro" id="IPR004089">
    <property type="entry name" value="MCPsignal_dom"/>
</dbReference>
<dbReference type="SMART" id="SM00319">
    <property type="entry name" value="TarH"/>
    <property type="match status" value="1"/>
</dbReference>
<keyword evidence="16" id="KW-1185">Reference proteome</keyword>
<evidence type="ECO:0000256" key="12">
    <source>
        <dbReference type="SAM" id="Phobius"/>
    </source>
</evidence>
<keyword evidence="5" id="KW-0997">Cell inner membrane</keyword>
<evidence type="ECO:0000256" key="1">
    <source>
        <dbReference type="ARBA" id="ARBA00004429"/>
    </source>
</evidence>
<dbReference type="PANTHER" id="PTHR43531">
    <property type="entry name" value="PROTEIN ICFG"/>
    <property type="match status" value="1"/>
</dbReference>
<evidence type="ECO:0000313" key="15">
    <source>
        <dbReference type="EMBL" id="THE38475.1"/>
    </source>
</evidence>
<evidence type="ECO:0000256" key="8">
    <source>
        <dbReference type="ARBA" id="ARBA00023136"/>
    </source>
</evidence>
<dbReference type="InterPro" id="IPR035440">
    <property type="entry name" value="4HB_MCP_dom_sf"/>
</dbReference>
<evidence type="ECO:0000256" key="5">
    <source>
        <dbReference type="ARBA" id="ARBA00022519"/>
    </source>
</evidence>
<evidence type="ECO:0000256" key="9">
    <source>
        <dbReference type="ARBA" id="ARBA00023224"/>
    </source>
</evidence>
<dbReference type="SUPFAM" id="SSF58104">
    <property type="entry name" value="Methyl-accepting chemotaxis protein (MCP) signaling domain"/>
    <property type="match status" value="1"/>
</dbReference>
<dbReference type="PANTHER" id="PTHR43531:SF14">
    <property type="entry name" value="METHYL-ACCEPTING CHEMOTAXIS PROTEIN I-RELATED"/>
    <property type="match status" value="1"/>
</dbReference>
<dbReference type="CDD" id="cd06225">
    <property type="entry name" value="HAMP"/>
    <property type="match status" value="1"/>
</dbReference>
<dbReference type="SMART" id="SM00304">
    <property type="entry name" value="HAMP"/>
    <property type="match status" value="1"/>
</dbReference>
<dbReference type="Pfam" id="PF00672">
    <property type="entry name" value="HAMP"/>
    <property type="match status" value="1"/>
</dbReference>
<dbReference type="PROSITE" id="PS50885">
    <property type="entry name" value="HAMP"/>
    <property type="match status" value="1"/>
</dbReference>
<dbReference type="Pfam" id="PF00015">
    <property type="entry name" value="MCPsignal"/>
    <property type="match status" value="1"/>
</dbReference>
<reference evidence="15 16" key="1">
    <citation type="submission" date="2018-05" db="EMBL/GenBank/DDBJ databases">
        <title>Isolation and genomic analyses of lactose-positive bacteria from faecal samples of preterm neonates.</title>
        <authorList>
            <person name="Chen Y."/>
            <person name="Brook T.C."/>
            <person name="O'Neill I."/>
            <person name="Soe C.Z."/>
            <person name="Hall L.J."/>
            <person name="Hoyles L."/>
        </authorList>
    </citation>
    <scope>NUCLEOTIDE SEQUENCE [LARGE SCALE GENOMIC DNA]</scope>
    <source>
        <strain evidence="15 16">P080C CL</strain>
    </source>
</reference>
<keyword evidence="6 12" id="KW-0812">Transmembrane</keyword>
<dbReference type="Gene3D" id="1.20.120.30">
    <property type="entry name" value="Aspartate receptor, ligand-binding domain"/>
    <property type="match status" value="1"/>
</dbReference>
<dbReference type="RefSeq" id="WP_136345435.1">
    <property type="nucleotide sequence ID" value="NZ_QFVP01000006.1"/>
</dbReference>
<protein>
    <submittedName>
        <fullName evidence="15">Methyl-accepting chemotaxis protein II</fullName>
    </submittedName>
</protein>
<keyword evidence="8 12" id="KW-0472">Membrane</keyword>
<feature type="domain" description="Methyl-accepting transducer" evidence="13">
    <location>
        <begin position="273"/>
        <end position="502"/>
    </location>
</feature>
<feature type="transmembrane region" description="Helical" evidence="12">
    <location>
        <begin position="192"/>
        <end position="211"/>
    </location>
</feature>
<gene>
    <name evidence="15" type="ORF">DJ535_12260</name>
</gene>
<dbReference type="CDD" id="cd19407">
    <property type="entry name" value="Tar_Tsr_sensor"/>
    <property type="match status" value="1"/>
</dbReference>
<keyword evidence="4" id="KW-0145">Chemotaxis</keyword>
<accession>A0ABY2PUM2</accession>
<dbReference type="InterPro" id="IPR004090">
    <property type="entry name" value="Chemotax_Me-accpt_rcpt"/>
</dbReference>
<dbReference type="PRINTS" id="PR00260">
    <property type="entry name" value="CHEMTRNSDUCR"/>
</dbReference>
<dbReference type="InterPro" id="IPR003660">
    <property type="entry name" value="HAMP_dom"/>
</dbReference>
<keyword evidence="9 11" id="KW-0807">Transducer</keyword>
<dbReference type="SMART" id="SM00283">
    <property type="entry name" value="MA"/>
    <property type="match status" value="1"/>
</dbReference>
<evidence type="ECO:0000256" key="3">
    <source>
        <dbReference type="ARBA" id="ARBA00022481"/>
    </source>
</evidence>
<evidence type="ECO:0000259" key="13">
    <source>
        <dbReference type="PROSITE" id="PS50111"/>
    </source>
</evidence>